<dbReference type="Pfam" id="PF19535">
    <property type="entry name" value="DUF6060"/>
    <property type="match status" value="1"/>
</dbReference>
<feature type="signal peptide" evidence="1">
    <location>
        <begin position="1"/>
        <end position="18"/>
    </location>
</feature>
<reference evidence="3" key="1">
    <citation type="submission" date="2020-01" db="EMBL/GenBank/DDBJ databases">
        <authorList>
            <consortium name="DOE Joint Genome Institute"/>
            <person name="Haridas S."/>
            <person name="Albert R."/>
            <person name="Binder M."/>
            <person name="Bloem J."/>
            <person name="Labutti K."/>
            <person name="Salamov A."/>
            <person name="Andreopoulos B."/>
            <person name="Baker S.E."/>
            <person name="Barry K."/>
            <person name="Bills G."/>
            <person name="Bluhm B.H."/>
            <person name="Cannon C."/>
            <person name="Castanera R."/>
            <person name="Culley D.E."/>
            <person name="Daum C."/>
            <person name="Ezra D."/>
            <person name="Gonzalez J.B."/>
            <person name="Henrissat B."/>
            <person name="Kuo A."/>
            <person name="Liang C."/>
            <person name="Lipzen A."/>
            <person name="Lutzoni F."/>
            <person name="Magnuson J."/>
            <person name="Mondo S."/>
            <person name="Nolan M."/>
            <person name="Ohm R."/>
            <person name="Pangilinan J."/>
            <person name="Park H.-J."/>
            <person name="Ramirez L."/>
            <person name="Alfaro M."/>
            <person name="Sun H."/>
            <person name="Tritt A."/>
            <person name="Yoshinaga Y."/>
            <person name="Zwiers L.-H."/>
            <person name="Turgeon B.G."/>
            <person name="Goodwin S.B."/>
            <person name="Spatafora J.W."/>
            <person name="Crous P.W."/>
            <person name="Grigoriev I.V."/>
        </authorList>
    </citation>
    <scope>NUCLEOTIDE SEQUENCE</scope>
    <source>
        <strain evidence="3">CBS 342.82</strain>
    </source>
</reference>
<keyword evidence="1" id="KW-0732">Signal</keyword>
<organism evidence="3">
    <name type="scientific">Dissoconium aciculare CBS 342.82</name>
    <dbReference type="NCBI Taxonomy" id="1314786"/>
    <lineage>
        <taxon>Eukaryota</taxon>
        <taxon>Fungi</taxon>
        <taxon>Dikarya</taxon>
        <taxon>Ascomycota</taxon>
        <taxon>Pezizomycotina</taxon>
        <taxon>Dothideomycetes</taxon>
        <taxon>Dothideomycetidae</taxon>
        <taxon>Mycosphaerellales</taxon>
        <taxon>Dissoconiaceae</taxon>
        <taxon>Dissoconium</taxon>
    </lineage>
</organism>
<name>A0A6J3M8G4_9PEZI</name>
<dbReference type="RefSeq" id="XP_033460158.1">
    <property type="nucleotide sequence ID" value="XM_033607677.1"/>
</dbReference>
<reference evidence="3" key="3">
    <citation type="submission" date="2025-08" db="UniProtKB">
        <authorList>
            <consortium name="RefSeq"/>
        </authorList>
    </citation>
    <scope>IDENTIFICATION</scope>
    <source>
        <strain evidence="3">CBS 342.82</strain>
    </source>
</reference>
<dbReference type="AlphaFoldDB" id="A0A6J3M8G4"/>
<evidence type="ECO:0000313" key="3">
    <source>
        <dbReference type="RefSeq" id="XP_033460158.1"/>
    </source>
</evidence>
<accession>A0A6J3M8G4</accession>
<dbReference type="OrthoDB" id="3360856at2759"/>
<protein>
    <submittedName>
        <fullName evidence="3">Uncharacterized protein</fullName>
    </submittedName>
</protein>
<proteinExistence type="predicted"/>
<evidence type="ECO:0000313" key="2">
    <source>
        <dbReference type="Proteomes" id="UP000504637"/>
    </source>
</evidence>
<sequence length="314" mass="32566">MRSNTILAAPVFATVALANPLTFRRTELGPCPPINSDQCFEARVGYYNDKDCTDLVGGFCVNGFAGEGGDCSLPAAGSPACEKAGVPDTTPYWAKILSVAPGHDQLQLVYTQDQSCPPSGPGAVFATLINNGACVQLNKGGDVVGLTVYPSGGSGLAKRNATLSQGLKRDGAGCSGFKIESSQPSESPSQQVSEIVDCTNGSDNNACSITREKQHTTSVTTSYTLSVGGSVGFLGEEATFEATFGMEYTQEETSGIQEMLTVENGQKGYLSVYSAATLFHGTFTGCNSGDAEQPGDVLAIKKNGLTYAVINTAA</sequence>
<dbReference type="Proteomes" id="UP000504637">
    <property type="component" value="Unplaced"/>
</dbReference>
<dbReference type="GeneID" id="54365476"/>
<gene>
    <name evidence="3" type="ORF">K489DRAFT_410186</name>
</gene>
<evidence type="ECO:0000256" key="1">
    <source>
        <dbReference type="SAM" id="SignalP"/>
    </source>
</evidence>
<feature type="chain" id="PRO_5027040888" evidence="1">
    <location>
        <begin position="19"/>
        <end position="314"/>
    </location>
</feature>
<reference evidence="3" key="2">
    <citation type="submission" date="2020-04" db="EMBL/GenBank/DDBJ databases">
        <authorList>
            <consortium name="NCBI Genome Project"/>
        </authorList>
    </citation>
    <scope>NUCLEOTIDE SEQUENCE</scope>
    <source>
        <strain evidence="3">CBS 342.82</strain>
    </source>
</reference>
<keyword evidence="2" id="KW-1185">Reference proteome</keyword>
<dbReference type="InterPro" id="IPR045702">
    <property type="entry name" value="DUF6060"/>
</dbReference>